<name>A0A5C8NNY7_9BACI</name>
<dbReference type="SUPFAM" id="SSF55060">
    <property type="entry name" value="GHMP Kinase, C-terminal domain"/>
    <property type="match status" value="1"/>
</dbReference>
<dbReference type="SUPFAM" id="SSF54211">
    <property type="entry name" value="Ribosomal protein S5 domain 2-like"/>
    <property type="match status" value="1"/>
</dbReference>
<dbReference type="InterPro" id="IPR013750">
    <property type="entry name" value="GHMP_kinase_C_dom"/>
</dbReference>
<comment type="similarity">
    <text evidence="1 10">Belongs to the GHMP kinase family. IspE subfamily.</text>
</comment>
<feature type="active site" evidence="10">
    <location>
        <position position="136"/>
    </location>
</feature>
<dbReference type="InterPro" id="IPR014721">
    <property type="entry name" value="Ribsml_uS5_D2-typ_fold_subgr"/>
</dbReference>
<reference evidence="13 14" key="1">
    <citation type="submission" date="2019-06" db="EMBL/GenBank/DDBJ databases">
        <title>Cerasibacillus sp. nov., isolated from maize field.</title>
        <authorList>
            <person name="Lin S.-Y."/>
            <person name="Tsai C.-F."/>
            <person name="Young C.-C."/>
        </authorList>
    </citation>
    <scope>NUCLEOTIDE SEQUENCE [LARGE SCALE GENOMIC DNA]</scope>
    <source>
        <strain evidence="13 14">CC-CFT480</strain>
    </source>
</reference>
<dbReference type="InterPro" id="IPR036554">
    <property type="entry name" value="GHMP_kinase_C_sf"/>
</dbReference>
<feature type="domain" description="GHMP kinase C-terminal" evidence="12">
    <location>
        <begin position="198"/>
        <end position="273"/>
    </location>
</feature>
<dbReference type="PANTHER" id="PTHR43527">
    <property type="entry name" value="4-DIPHOSPHOCYTIDYL-2-C-METHYL-D-ERYTHRITOL KINASE, CHLOROPLASTIC"/>
    <property type="match status" value="1"/>
</dbReference>
<dbReference type="AlphaFoldDB" id="A0A5C8NNY7"/>
<evidence type="ECO:0000256" key="10">
    <source>
        <dbReference type="HAMAP-Rule" id="MF_00061"/>
    </source>
</evidence>
<dbReference type="Pfam" id="PF08544">
    <property type="entry name" value="GHMP_kinases_C"/>
    <property type="match status" value="1"/>
</dbReference>
<feature type="active site" evidence="10">
    <location>
        <position position="10"/>
    </location>
</feature>
<keyword evidence="5 10" id="KW-0547">Nucleotide-binding</keyword>
<evidence type="ECO:0000313" key="14">
    <source>
        <dbReference type="Proteomes" id="UP000321574"/>
    </source>
</evidence>
<dbReference type="Proteomes" id="UP000321574">
    <property type="component" value="Unassembled WGS sequence"/>
</dbReference>
<dbReference type="EMBL" id="VDUW01000008">
    <property type="protein sequence ID" value="TXL63439.1"/>
    <property type="molecule type" value="Genomic_DNA"/>
</dbReference>
<evidence type="ECO:0000256" key="7">
    <source>
        <dbReference type="ARBA" id="ARBA00022840"/>
    </source>
</evidence>
<evidence type="ECO:0000313" key="13">
    <source>
        <dbReference type="EMBL" id="TXL63439.1"/>
    </source>
</evidence>
<dbReference type="FunFam" id="3.30.70.890:FF:000006">
    <property type="entry name" value="4-diphosphocytidyl-2-C-methyl-D-erythritol kinase"/>
    <property type="match status" value="1"/>
</dbReference>
<evidence type="ECO:0000256" key="1">
    <source>
        <dbReference type="ARBA" id="ARBA00009684"/>
    </source>
</evidence>
<dbReference type="UniPathway" id="UPA00056">
    <property type="reaction ID" value="UER00094"/>
</dbReference>
<keyword evidence="4 10" id="KW-0808">Transferase</keyword>
<dbReference type="NCBIfam" id="TIGR00154">
    <property type="entry name" value="ispE"/>
    <property type="match status" value="1"/>
</dbReference>
<sequence length="282" mass="31665">MTVFEKAPAKLNLSLDILNKRQDGYHNVEMVMTTIDLYDRIELTSLEQDQVKVTLWSRYVPNDERNLAYQAAKAFKEKYKVKKGVHIKIDKNIPVSAGLGGGSADAAAVLRGLKKLWKIDISTAELATLGATISSDVPFCVYGRTAIAKGRGEIIEKLPSPPTCWVILAKPDIGVSTRTIFEQIKMEQLKHPNTNEVIQALYDQDFPKLCNHLGNALENVTMNMYPEVRWLKQKMMQNGIQGVLMSGSGPTIYGLVEQERKAKRIYNGMRGFCKEVFLVRSN</sequence>
<dbReference type="EC" id="2.7.1.148" evidence="2 10"/>
<evidence type="ECO:0000259" key="12">
    <source>
        <dbReference type="Pfam" id="PF08544"/>
    </source>
</evidence>
<gene>
    <name evidence="10" type="primary">ispE</name>
    <name evidence="13" type="ORF">FHP05_11565</name>
</gene>
<dbReference type="InterPro" id="IPR006204">
    <property type="entry name" value="GHMP_kinase_N_dom"/>
</dbReference>
<evidence type="ECO:0000256" key="4">
    <source>
        <dbReference type="ARBA" id="ARBA00022679"/>
    </source>
</evidence>
<dbReference type="NCBIfam" id="NF011202">
    <property type="entry name" value="PRK14608.1"/>
    <property type="match status" value="1"/>
</dbReference>
<dbReference type="OrthoDB" id="9809438at2"/>
<feature type="binding site" evidence="10">
    <location>
        <begin position="94"/>
        <end position="104"/>
    </location>
    <ligand>
        <name>ATP</name>
        <dbReference type="ChEBI" id="CHEBI:30616"/>
    </ligand>
</feature>
<dbReference type="InterPro" id="IPR020568">
    <property type="entry name" value="Ribosomal_Su5_D2-typ_SF"/>
</dbReference>
<dbReference type="RefSeq" id="WP_147668409.1">
    <property type="nucleotide sequence ID" value="NZ_VDUW01000008.1"/>
</dbReference>
<dbReference type="FunFam" id="3.30.230.10:FF:000029">
    <property type="entry name" value="4-diphosphocytidyl-2-C-methyl-D-erythritol kinase"/>
    <property type="match status" value="1"/>
</dbReference>
<evidence type="ECO:0000256" key="9">
    <source>
        <dbReference type="ARBA" id="ARBA00032554"/>
    </source>
</evidence>
<dbReference type="GO" id="GO:0005524">
    <property type="term" value="F:ATP binding"/>
    <property type="evidence" value="ECO:0007669"/>
    <property type="project" value="UniProtKB-UniRule"/>
</dbReference>
<feature type="domain" description="GHMP kinase N-terminal" evidence="11">
    <location>
        <begin position="66"/>
        <end position="144"/>
    </location>
</feature>
<keyword evidence="6 10" id="KW-0418">Kinase</keyword>
<dbReference type="Gene3D" id="3.30.230.10">
    <property type="match status" value="1"/>
</dbReference>
<dbReference type="Gene3D" id="3.30.70.890">
    <property type="entry name" value="GHMP kinase, C-terminal domain"/>
    <property type="match status" value="1"/>
</dbReference>
<dbReference type="GO" id="GO:0019288">
    <property type="term" value="P:isopentenyl diphosphate biosynthetic process, methylerythritol 4-phosphate pathway"/>
    <property type="evidence" value="ECO:0007669"/>
    <property type="project" value="UniProtKB-UniRule"/>
</dbReference>
<evidence type="ECO:0000256" key="2">
    <source>
        <dbReference type="ARBA" id="ARBA00012052"/>
    </source>
</evidence>
<dbReference type="PIRSF" id="PIRSF010376">
    <property type="entry name" value="IspE"/>
    <property type="match status" value="1"/>
</dbReference>
<comment type="pathway">
    <text evidence="10">Isoprenoid biosynthesis; isopentenyl diphosphate biosynthesis via DXP pathway; isopentenyl diphosphate from 1-deoxy-D-xylulose 5-phosphate: step 3/6.</text>
</comment>
<keyword evidence="14" id="KW-1185">Reference proteome</keyword>
<comment type="caution">
    <text evidence="13">The sequence shown here is derived from an EMBL/GenBank/DDBJ whole genome shotgun (WGS) entry which is preliminary data.</text>
</comment>
<dbReference type="InterPro" id="IPR004424">
    <property type="entry name" value="IspE"/>
</dbReference>
<dbReference type="HAMAP" id="MF_00061">
    <property type="entry name" value="IspE"/>
    <property type="match status" value="1"/>
</dbReference>
<evidence type="ECO:0000256" key="8">
    <source>
        <dbReference type="ARBA" id="ARBA00023229"/>
    </source>
</evidence>
<evidence type="ECO:0000256" key="3">
    <source>
        <dbReference type="ARBA" id="ARBA00017473"/>
    </source>
</evidence>
<dbReference type="GO" id="GO:0050515">
    <property type="term" value="F:4-(cytidine 5'-diphospho)-2-C-methyl-D-erythritol kinase activity"/>
    <property type="evidence" value="ECO:0007669"/>
    <property type="project" value="UniProtKB-UniRule"/>
</dbReference>
<evidence type="ECO:0000259" key="11">
    <source>
        <dbReference type="Pfam" id="PF00288"/>
    </source>
</evidence>
<protein>
    <recommendedName>
        <fullName evidence="3 10">4-diphosphocytidyl-2-C-methyl-D-erythritol kinase</fullName>
        <shortName evidence="10">CMK</shortName>
        <ecNumber evidence="2 10">2.7.1.148</ecNumber>
    </recommendedName>
    <alternativeName>
        <fullName evidence="9 10">4-(cytidine-5'-diphospho)-2-C-methyl-D-erythritol kinase</fullName>
    </alternativeName>
</protein>
<keyword evidence="7 10" id="KW-0067">ATP-binding</keyword>
<evidence type="ECO:0000256" key="5">
    <source>
        <dbReference type="ARBA" id="ARBA00022741"/>
    </source>
</evidence>
<comment type="catalytic activity">
    <reaction evidence="10">
        <text>4-CDP-2-C-methyl-D-erythritol + ATP = 4-CDP-2-C-methyl-D-erythritol 2-phosphate + ADP + H(+)</text>
        <dbReference type="Rhea" id="RHEA:18437"/>
        <dbReference type="ChEBI" id="CHEBI:15378"/>
        <dbReference type="ChEBI" id="CHEBI:30616"/>
        <dbReference type="ChEBI" id="CHEBI:57823"/>
        <dbReference type="ChEBI" id="CHEBI:57919"/>
        <dbReference type="ChEBI" id="CHEBI:456216"/>
        <dbReference type="EC" id="2.7.1.148"/>
    </reaction>
</comment>
<evidence type="ECO:0000256" key="6">
    <source>
        <dbReference type="ARBA" id="ARBA00022777"/>
    </source>
</evidence>
<keyword evidence="8 10" id="KW-0414">Isoprene biosynthesis</keyword>
<dbReference type="PANTHER" id="PTHR43527:SF2">
    <property type="entry name" value="4-DIPHOSPHOCYTIDYL-2-C-METHYL-D-ERYTHRITOL KINASE, CHLOROPLASTIC"/>
    <property type="match status" value="1"/>
</dbReference>
<dbReference type="Pfam" id="PF00288">
    <property type="entry name" value="GHMP_kinases_N"/>
    <property type="match status" value="1"/>
</dbReference>
<organism evidence="13 14">
    <name type="scientific">Cerasibacillus terrae</name>
    <dbReference type="NCBI Taxonomy" id="2498845"/>
    <lineage>
        <taxon>Bacteria</taxon>
        <taxon>Bacillati</taxon>
        <taxon>Bacillota</taxon>
        <taxon>Bacilli</taxon>
        <taxon>Bacillales</taxon>
        <taxon>Bacillaceae</taxon>
        <taxon>Cerasibacillus</taxon>
    </lineage>
</organism>
<accession>A0A5C8NNY7</accession>
<comment type="function">
    <text evidence="10">Catalyzes the phosphorylation of the position 2 hydroxy group of 4-diphosphocytidyl-2C-methyl-D-erythritol.</text>
</comment>
<dbReference type="GO" id="GO:0016114">
    <property type="term" value="P:terpenoid biosynthetic process"/>
    <property type="evidence" value="ECO:0007669"/>
    <property type="project" value="UniProtKB-UniRule"/>
</dbReference>
<proteinExistence type="inferred from homology"/>